<dbReference type="InterPro" id="IPR036373">
    <property type="entry name" value="Ribosomal_bL17_sf"/>
</dbReference>
<accession>A0A8H7CTK1</accession>
<name>A0A8H7CTK1_9AGAR</name>
<comment type="similarity">
    <text evidence="1 4">Belongs to the bacterial ribosomal protein bL17 family.</text>
</comment>
<keyword evidence="2 4" id="KW-0689">Ribosomal protein</keyword>
<evidence type="ECO:0000256" key="5">
    <source>
        <dbReference type="SAM" id="MobiDB-lite"/>
    </source>
</evidence>
<dbReference type="PROSITE" id="PS01167">
    <property type="entry name" value="RIBOSOMAL_L17"/>
    <property type="match status" value="1"/>
</dbReference>
<dbReference type="Gene3D" id="3.90.1030.10">
    <property type="entry name" value="Ribosomal protein L17"/>
    <property type="match status" value="1"/>
</dbReference>
<dbReference type="InterPro" id="IPR000456">
    <property type="entry name" value="Ribosomal_bL17"/>
</dbReference>
<sequence>MKHGIAFRKLSRTTSHRMLMLRNLVTSLFEHEQIKTTLPKARETARMAEKIITLGKRGDQAAHARAAALLLKPDLLPKLFTTFAKRYAQRPGGYTRIHKFGNRPGDNAPHAILELVDNPRDIRWEVTSRAVGWDLLREKLKSKRPVAIINAGAQDTLDVISTERKLTYDEPGLLRPKTRWNLQKVLRFRDGSAPLLMSQKAGDYMDHLLATPVVFRDIEKEERDAVTEKRRLIEAEKKKPEAEQDRSIVGFGVSSSGKYPVREMRPAPGHAVPGETRGALHIARGALSDRKPRPLPKVLTPPSLFSRRRQEKTRTNA</sequence>
<dbReference type="Proteomes" id="UP000620124">
    <property type="component" value="Unassembled WGS sequence"/>
</dbReference>
<dbReference type="NCBIfam" id="TIGR00059">
    <property type="entry name" value="L17"/>
    <property type="match status" value="1"/>
</dbReference>
<keyword evidence="3 4" id="KW-0687">Ribonucleoprotein</keyword>
<evidence type="ECO:0000256" key="1">
    <source>
        <dbReference type="ARBA" id="ARBA00008777"/>
    </source>
</evidence>
<protein>
    <recommendedName>
        <fullName evidence="8">Ribosomal protein L17</fullName>
    </recommendedName>
</protein>
<dbReference type="OrthoDB" id="275000at2759"/>
<dbReference type="PANTHER" id="PTHR14413">
    <property type="entry name" value="RIBOSOMAL PROTEIN L17"/>
    <property type="match status" value="1"/>
</dbReference>
<dbReference type="InterPro" id="IPR047859">
    <property type="entry name" value="Ribosomal_bL17_CS"/>
</dbReference>
<evidence type="ECO:0000256" key="2">
    <source>
        <dbReference type="ARBA" id="ARBA00022980"/>
    </source>
</evidence>
<evidence type="ECO:0000313" key="6">
    <source>
        <dbReference type="EMBL" id="KAF7347757.1"/>
    </source>
</evidence>
<reference evidence="6" key="1">
    <citation type="submission" date="2020-05" db="EMBL/GenBank/DDBJ databases">
        <title>Mycena genomes resolve the evolution of fungal bioluminescence.</title>
        <authorList>
            <person name="Tsai I.J."/>
        </authorList>
    </citation>
    <scope>NUCLEOTIDE SEQUENCE</scope>
    <source>
        <strain evidence="6">CCC161011</strain>
    </source>
</reference>
<dbReference type="HAMAP" id="MF_01368">
    <property type="entry name" value="Ribosomal_bL17"/>
    <property type="match status" value="1"/>
</dbReference>
<dbReference type="GO" id="GO:0005762">
    <property type="term" value="C:mitochondrial large ribosomal subunit"/>
    <property type="evidence" value="ECO:0007669"/>
    <property type="project" value="TreeGrafter"/>
</dbReference>
<dbReference type="PANTHER" id="PTHR14413:SF16">
    <property type="entry name" value="LARGE RIBOSOMAL SUBUNIT PROTEIN BL17M"/>
    <property type="match status" value="1"/>
</dbReference>
<evidence type="ECO:0000256" key="3">
    <source>
        <dbReference type="ARBA" id="ARBA00023274"/>
    </source>
</evidence>
<dbReference type="EMBL" id="JACAZI010000012">
    <property type="protein sequence ID" value="KAF7347757.1"/>
    <property type="molecule type" value="Genomic_DNA"/>
</dbReference>
<organism evidence="6 7">
    <name type="scientific">Mycena venus</name>
    <dbReference type="NCBI Taxonomy" id="2733690"/>
    <lineage>
        <taxon>Eukaryota</taxon>
        <taxon>Fungi</taxon>
        <taxon>Dikarya</taxon>
        <taxon>Basidiomycota</taxon>
        <taxon>Agaricomycotina</taxon>
        <taxon>Agaricomycetes</taxon>
        <taxon>Agaricomycetidae</taxon>
        <taxon>Agaricales</taxon>
        <taxon>Marasmiineae</taxon>
        <taxon>Mycenaceae</taxon>
        <taxon>Mycena</taxon>
    </lineage>
</organism>
<comment type="caution">
    <text evidence="6">The sequence shown here is derived from an EMBL/GenBank/DDBJ whole genome shotgun (WGS) entry which is preliminary data.</text>
</comment>
<evidence type="ECO:0008006" key="8">
    <source>
        <dbReference type="Google" id="ProtNLM"/>
    </source>
</evidence>
<dbReference type="GO" id="GO:0006412">
    <property type="term" value="P:translation"/>
    <property type="evidence" value="ECO:0007669"/>
    <property type="project" value="InterPro"/>
</dbReference>
<dbReference type="SUPFAM" id="SSF64263">
    <property type="entry name" value="Prokaryotic ribosomal protein L17"/>
    <property type="match status" value="1"/>
</dbReference>
<dbReference type="Pfam" id="PF01196">
    <property type="entry name" value="Ribosomal_L17"/>
    <property type="match status" value="1"/>
</dbReference>
<evidence type="ECO:0000313" key="7">
    <source>
        <dbReference type="Proteomes" id="UP000620124"/>
    </source>
</evidence>
<keyword evidence="7" id="KW-1185">Reference proteome</keyword>
<proteinExistence type="inferred from homology"/>
<dbReference type="AlphaFoldDB" id="A0A8H7CTK1"/>
<dbReference type="GO" id="GO:0003735">
    <property type="term" value="F:structural constituent of ribosome"/>
    <property type="evidence" value="ECO:0007669"/>
    <property type="project" value="InterPro"/>
</dbReference>
<evidence type="ECO:0000256" key="4">
    <source>
        <dbReference type="RuleBase" id="RU000660"/>
    </source>
</evidence>
<feature type="region of interest" description="Disordered" evidence="5">
    <location>
        <begin position="259"/>
        <end position="317"/>
    </location>
</feature>
<gene>
    <name evidence="6" type="ORF">MVEN_01533200</name>
</gene>